<feature type="transmembrane region" description="Helical" evidence="5">
    <location>
        <begin position="201"/>
        <end position="226"/>
    </location>
</feature>
<feature type="transmembrane region" description="Helical" evidence="5">
    <location>
        <begin position="166"/>
        <end position="189"/>
    </location>
</feature>
<feature type="domain" description="Yip1" evidence="6">
    <location>
        <begin position="18"/>
        <end position="217"/>
    </location>
</feature>
<dbReference type="AlphaFoldDB" id="A0A9W3KL52"/>
<dbReference type="Pfam" id="PF04893">
    <property type="entry name" value="Yip1"/>
    <property type="match status" value="1"/>
</dbReference>
<feature type="transmembrane region" description="Helical" evidence="5">
    <location>
        <begin position="36"/>
        <end position="59"/>
    </location>
</feature>
<evidence type="ECO:0000256" key="4">
    <source>
        <dbReference type="ARBA" id="ARBA00023136"/>
    </source>
</evidence>
<keyword evidence="7" id="KW-0614">Plasmid</keyword>
<evidence type="ECO:0000256" key="5">
    <source>
        <dbReference type="SAM" id="Phobius"/>
    </source>
</evidence>
<evidence type="ECO:0000313" key="8">
    <source>
        <dbReference type="Proteomes" id="UP000018566"/>
    </source>
</evidence>
<comment type="subcellular location">
    <subcellularLocation>
        <location evidence="1">Membrane</location>
        <topology evidence="1">Multi-pass membrane protein</topology>
    </subcellularLocation>
</comment>
<dbReference type="GO" id="GO:0022857">
    <property type="term" value="F:transmembrane transporter activity"/>
    <property type="evidence" value="ECO:0007669"/>
    <property type="project" value="InterPro"/>
</dbReference>
<keyword evidence="4 5" id="KW-0472">Membrane</keyword>
<feature type="transmembrane region" description="Helical" evidence="5">
    <location>
        <begin position="88"/>
        <end position="113"/>
    </location>
</feature>
<evidence type="ECO:0000256" key="2">
    <source>
        <dbReference type="ARBA" id="ARBA00022692"/>
    </source>
</evidence>
<geneLocation type="plasmid" evidence="7 8">
    <name>pBMB0230</name>
</geneLocation>
<accession>A0A9W3KL52</accession>
<name>A0A9W3KL52_BACTU</name>
<dbReference type="Proteomes" id="UP000018566">
    <property type="component" value="Plasmid pBMB0230"/>
</dbReference>
<evidence type="ECO:0000256" key="1">
    <source>
        <dbReference type="ARBA" id="ARBA00004141"/>
    </source>
</evidence>
<evidence type="ECO:0000256" key="3">
    <source>
        <dbReference type="ARBA" id="ARBA00022989"/>
    </source>
</evidence>
<reference evidence="7 8" key="1">
    <citation type="submission" date="2013-05" db="EMBL/GenBank/DDBJ databases">
        <title>Complete genome sequence of Bacillus thuringiensis YBT-1518, a typical strain with high toxicity to nematode.</title>
        <authorList>
            <person name="Wang P."/>
            <person name="Zhang C."/>
            <person name="Guo M."/>
            <person name="Guo S."/>
            <person name="Zhu Y."/>
            <person name="Zheng J."/>
            <person name="Zhu L."/>
            <person name="Ruan L."/>
            <person name="Peng D."/>
            <person name="Sun M."/>
        </authorList>
    </citation>
    <scope>NUCLEOTIDE SEQUENCE [LARGE SCALE GENOMIC DNA]</scope>
    <source>
        <strain evidence="7 8">YBT-1518</strain>
        <plasmid evidence="7 8">pBMB0230</plasmid>
    </source>
</reference>
<dbReference type="RefSeq" id="WP_023523678.1">
    <property type="nucleotide sequence ID" value="NC_022875.1"/>
</dbReference>
<dbReference type="GO" id="GO:0005886">
    <property type="term" value="C:plasma membrane"/>
    <property type="evidence" value="ECO:0007669"/>
    <property type="project" value="UniProtKB-SubCell"/>
</dbReference>
<evidence type="ECO:0000259" key="6">
    <source>
        <dbReference type="Pfam" id="PF04893"/>
    </source>
</evidence>
<protein>
    <recommendedName>
        <fullName evidence="6">Yip1 domain-containing protein</fullName>
    </recommendedName>
</protein>
<feature type="transmembrane region" description="Helical" evidence="5">
    <location>
        <begin position="125"/>
        <end position="146"/>
    </location>
</feature>
<evidence type="ECO:0000313" key="7">
    <source>
        <dbReference type="EMBL" id="AHA75358.1"/>
    </source>
</evidence>
<organism evidence="7 8">
    <name type="scientific">Bacillus thuringiensis YBT-1518</name>
    <dbReference type="NCBI Taxonomy" id="529122"/>
    <lineage>
        <taxon>Bacteria</taxon>
        <taxon>Bacillati</taxon>
        <taxon>Bacillota</taxon>
        <taxon>Bacilli</taxon>
        <taxon>Bacillales</taxon>
        <taxon>Bacillaceae</taxon>
        <taxon>Bacillus</taxon>
        <taxon>Bacillus cereus group</taxon>
    </lineage>
</organism>
<dbReference type="EMBL" id="CP005937">
    <property type="protein sequence ID" value="AHA75358.1"/>
    <property type="molecule type" value="Genomic_DNA"/>
</dbReference>
<dbReference type="InterPro" id="IPR006977">
    <property type="entry name" value="Yip1_dom"/>
</dbReference>
<dbReference type="KEGG" id="bthu:YBT1518_34516"/>
<gene>
    <name evidence="7" type="ORF">YBT1518_34516</name>
</gene>
<sequence>MQSNVKLEEWEKKPSLLGMFTSPGLQFERIKTKEKIWGIFFLVAILQGLLGGLSAYVMYTSPEVVQMREKFGEVAGQSNLTGEIISGIVSNFIGTMIGALFIAGVYKVFMIFLGNDTTYKKLLSIVVYTNVIFIIGGLINIVISFLVGGGSTQYTGLGAILSEGTIAFGIANTIEVFYIWNLILIWLGLQITAGLSKGKAAIPIIILLIMKVTFLTAIMMLITSFLPGVPM</sequence>
<keyword evidence="3 5" id="KW-1133">Transmembrane helix</keyword>
<keyword evidence="2 5" id="KW-0812">Transmembrane</keyword>
<proteinExistence type="predicted"/>